<dbReference type="InterPro" id="IPR012907">
    <property type="entry name" value="Peptidase_S11_C"/>
</dbReference>
<accession>A0A845U5W6</accession>
<dbReference type="InterPro" id="IPR037167">
    <property type="entry name" value="Peptidase_S11_C_sf"/>
</dbReference>
<dbReference type="GO" id="GO:0008360">
    <property type="term" value="P:regulation of cell shape"/>
    <property type="evidence" value="ECO:0007669"/>
    <property type="project" value="UniProtKB-KW"/>
</dbReference>
<dbReference type="SMART" id="SM00936">
    <property type="entry name" value="PBP5_C"/>
    <property type="match status" value="1"/>
</dbReference>
<evidence type="ECO:0000256" key="2">
    <source>
        <dbReference type="ARBA" id="ARBA00004752"/>
    </source>
</evidence>
<evidence type="ECO:0000256" key="6">
    <source>
        <dbReference type="ARBA" id="ARBA00022670"/>
    </source>
</evidence>
<reference evidence="16" key="1">
    <citation type="submission" date="2019-11" db="EMBL/GenBank/DDBJ databases">
        <title>Acidithiobacillus ferrianus sp. nov.: a facultatively anaerobic and extremely acidophilic chemolithoautotroph.</title>
        <authorList>
            <person name="Norris P.R."/>
            <person name="Falagan C."/>
            <person name="Moya-Beltran A."/>
            <person name="Castro M."/>
            <person name="Quatrini R."/>
            <person name="Johnson D.B."/>
        </authorList>
    </citation>
    <scope>NUCLEOTIDE SEQUENCE [LARGE SCALE GENOMIC DNA]</scope>
    <source>
        <strain evidence="16">MG</strain>
    </source>
</reference>
<evidence type="ECO:0000256" key="9">
    <source>
        <dbReference type="ARBA" id="ARBA00022960"/>
    </source>
</evidence>
<gene>
    <name evidence="16" type="ORF">GL267_02635</name>
</gene>
<dbReference type="Pfam" id="PF07943">
    <property type="entry name" value="PBP5_C"/>
    <property type="match status" value="1"/>
</dbReference>
<dbReference type="RefSeq" id="WP_163096232.1">
    <property type="nucleotide sequence ID" value="NZ_CP127523.1"/>
</dbReference>
<name>A0A845U5W6_9PROT</name>
<dbReference type="Gene3D" id="3.40.710.10">
    <property type="entry name" value="DD-peptidase/beta-lactamase superfamily"/>
    <property type="match status" value="1"/>
</dbReference>
<feature type="signal peptide" evidence="14">
    <location>
        <begin position="1"/>
        <end position="20"/>
    </location>
</feature>
<feature type="chain" id="PRO_5032746851" description="serine-type D-Ala-D-Ala carboxypeptidase" evidence="14">
    <location>
        <begin position="21"/>
        <end position="388"/>
    </location>
</feature>
<dbReference type="InterPro" id="IPR001967">
    <property type="entry name" value="Peptidase_S11_N"/>
</dbReference>
<comment type="function">
    <text evidence="1">Removes C-terminal D-alanyl residues from sugar-peptide cell wall precursors.</text>
</comment>
<evidence type="ECO:0000256" key="12">
    <source>
        <dbReference type="ARBA" id="ARBA00034000"/>
    </source>
</evidence>
<keyword evidence="8" id="KW-0378">Hydrolase</keyword>
<evidence type="ECO:0000256" key="7">
    <source>
        <dbReference type="ARBA" id="ARBA00022729"/>
    </source>
</evidence>
<keyword evidence="9" id="KW-0133">Cell shape</keyword>
<comment type="catalytic activity">
    <reaction evidence="12">
        <text>Preferential cleavage: (Ac)2-L-Lys-D-Ala-|-D-Ala. Also transpeptidation of peptidyl-alanyl moieties that are N-acyl substituents of D-alanine.</text>
        <dbReference type="EC" id="3.4.16.4"/>
    </reaction>
</comment>
<keyword evidence="11" id="KW-0961">Cell wall biogenesis/degradation</keyword>
<evidence type="ECO:0000256" key="11">
    <source>
        <dbReference type="ARBA" id="ARBA00023316"/>
    </source>
</evidence>
<comment type="caution">
    <text evidence="16">The sequence shown here is derived from an EMBL/GenBank/DDBJ whole genome shotgun (WGS) entry which is preliminary data.</text>
</comment>
<dbReference type="PANTHER" id="PTHR21581">
    <property type="entry name" value="D-ALANYL-D-ALANINE CARBOXYPEPTIDASE"/>
    <property type="match status" value="1"/>
</dbReference>
<dbReference type="EMBL" id="WNJL01000011">
    <property type="protein sequence ID" value="NDU41579.1"/>
    <property type="molecule type" value="Genomic_DNA"/>
</dbReference>
<dbReference type="GO" id="GO:0009002">
    <property type="term" value="F:serine-type D-Ala-D-Ala carboxypeptidase activity"/>
    <property type="evidence" value="ECO:0007669"/>
    <property type="project" value="UniProtKB-EC"/>
</dbReference>
<dbReference type="SUPFAM" id="SSF56601">
    <property type="entry name" value="beta-lactamase/transpeptidase-like"/>
    <property type="match status" value="1"/>
</dbReference>
<dbReference type="GO" id="GO:0006508">
    <property type="term" value="P:proteolysis"/>
    <property type="evidence" value="ECO:0007669"/>
    <property type="project" value="UniProtKB-KW"/>
</dbReference>
<keyword evidence="10" id="KW-0573">Peptidoglycan synthesis</keyword>
<evidence type="ECO:0000256" key="14">
    <source>
        <dbReference type="SAM" id="SignalP"/>
    </source>
</evidence>
<evidence type="ECO:0000313" key="16">
    <source>
        <dbReference type="EMBL" id="NDU41579.1"/>
    </source>
</evidence>
<evidence type="ECO:0000256" key="5">
    <source>
        <dbReference type="ARBA" id="ARBA00022645"/>
    </source>
</evidence>
<dbReference type="GO" id="GO:0071555">
    <property type="term" value="P:cell wall organization"/>
    <property type="evidence" value="ECO:0007669"/>
    <property type="project" value="UniProtKB-KW"/>
</dbReference>
<protein>
    <recommendedName>
        <fullName evidence="4">serine-type D-Ala-D-Ala carboxypeptidase</fullName>
        <ecNumber evidence="4">3.4.16.4</ecNumber>
    </recommendedName>
</protein>
<organism evidence="16">
    <name type="scientific">Acidithiobacillus ferrianus</name>
    <dbReference type="NCBI Taxonomy" id="2678518"/>
    <lineage>
        <taxon>Bacteria</taxon>
        <taxon>Pseudomonadati</taxon>
        <taxon>Pseudomonadota</taxon>
        <taxon>Acidithiobacillia</taxon>
        <taxon>Acidithiobacillales</taxon>
        <taxon>Acidithiobacillaceae</taxon>
        <taxon>Acidithiobacillus</taxon>
    </lineage>
</organism>
<dbReference type="InterPro" id="IPR012338">
    <property type="entry name" value="Beta-lactam/transpept-like"/>
</dbReference>
<dbReference type="UniPathway" id="UPA00219"/>
<keyword evidence="7 14" id="KW-0732">Signal</keyword>
<dbReference type="Pfam" id="PF00768">
    <property type="entry name" value="Peptidase_S11"/>
    <property type="match status" value="1"/>
</dbReference>
<dbReference type="InterPro" id="IPR015956">
    <property type="entry name" value="Peniciliin-bd_prot_C_sf"/>
</dbReference>
<evidence type="ECO:0000256" key="3">
    <source>
        <dbReference type="ARBA" id="ARBA00007164"/>
    </source>
</evidence>
<evidence type="ECO:0000256" key="10">
    <source>
        <dbReference type="ARBA" id="ARBA00022984"/>
    </source>
</evidence>
<dbReference type="PRINTS" id="PR00725">
    <property type="entry name" value="DADACBPTASE1"/>
</dbReference>
<dbReference type="SUPFAM" id="SSF69189">
    <property type="entry name" value="Penicillin-binding protein associated domain"/>
    <property type="match status" value="1"/>
</dbReference>
<dbReference type="InterPro" id="IPR018044">
    <property type="entry name" value="Peptidase_S11"/>
</dbReference>
<sequence length="388" mass="41409">MKLFEALALAAMMAWGDASAATPDLPSPPLLPPQPPLPAPRLTDIQGAVLLDVNSGQVLMADHAEKPLNPSGLVKLMTAYVLYQAEKQGMVQPQAAVRVSDEAWHAQGSRMFIQPGMPVTLTQLESGLLIDGGNDAAIAIAQAVAGSVGGFVGLMNRDALAMGLRHTHFTNPDGLPQPGQTSTALDIARLSERLIQAHPQVLQVAGKTSYVYNRITQFNYNPLAGRSDIDGLGVGLAAKDSWNLDASASRDGRTLVAVVLGAPSRRAAGDDASALLHYGWNGWRDRSLYAAGQVVANVHHEDWSPEDLQVMTARAVTLSEPKQGGTHLQAQFIPLTGLKAPIRAGEPVGTLTVRWYGHLLQRVPVVAKSAVQPAGWLTRWLHTGESWL</sequence>
<dbReference type="EC" id="3.4.16.4" evidence="4"/>
<evidence type="ECO:0000259" key="15">
    <source>
        <dbReference type="SMART" id="SM00936"/>
    </source>
</evidence>
<keyword evidence="5 16" id="KW-0121">Carboxypeptidase</keyword>
<evidence type="ECO:0000256" key="4">
    <source>
        <dbReference type="ARBA" id="ARBA00012448"/>
    </source>
</evidence>
<feature type="domain" description="Peptidase S11 D-Ala-D-Ala carboxypeptidase A C-terminal" evidence="15">
    <location>
        <begin position="283"/>
        <end position="373"/>
    </location>
</feature>
<dbReference type="Gene3D" id="2.60.410.10">
    <property type="entry name" value="D-Ala-D-Ala carboxypeptidase, C-terminal domain"/>
    <property type="match status" value="1"/>
</dbReference>
<keyword evidence="6" id="KW-0645">Protease</keyword>
<evidence type="ECO:0000256" key="8">
    <source>
        <dbReference type="ARBA" id="ARBA00022801"/>
    </source>
</evidence>
<evidence type="ECO:0000256" key="1">
    <source>
        <dbReference type="ARBA" id="ARBA00003217"/>
    </source>
</evidence>
<comment type="pathway">
    <text evidence="2">Cell wall biogenesis; peptidoglycan biosynthesis.</text>
</comment>
<evidence type="ECO:0000256" key="13">
    <source>
        <dbReference type="RuleBase" id="RU004016"/>
    </source>
</evidence>
<proteinExistence type="inferred from homology"/>
<comment type="similarity">
    <text evidence="3 13">Belongs to the peptidase S11 family.</text>
</comment>
<dbReference type="GO" id="GO:0009252">
    <property type="term" value="P:peptidoglycan biosynthetic process"/>
    <property type="evidence" value="ECO:0007669"/>
    <property type="project" value="UniProtKB-UniPathway"/>
</dbReference>
<dbReference type="PANTHER" id="PTHR21581:SF6">
    <property type="entry name" value="TRAFFICKING PROTEIN PARTICLE COMPLEX SUBUNIT 12"/>
    <property type="match status" value="1"/>
</dbReference>
<dbReference type="AlphaFoldDB" id="A0A845U5W6"/>